<keyword evidence="3" id="KW-1185">Reference proteome</keyword>
<accession>A0A4Z2HN89</accession>
<feature type="compositionally biased region" description="Basic and acidic residues" evidence="1">
    <location>
        <begin position="227"/>
        <end position="260"/>
    </location>
</feature>
<reference evidence="2 3" key="1">
    <citation type="submission" date="2019-03" db="EMBL/GenBank/DDBJ databases">
        <title>First draft genome of Liparis tanakae, snailfish: a comprehensive survey of snailfish specific genes.</title>
        <authorList>
            <person name="Kim W."/>
            <person name="Song I."/>
            <person name="Jeong J.-H."/>
            <person name="Kim D."/>
            <person name="Kim S."/>
            <person name="Ryu S."/>
            <person name="Song J.Y."/>
            <person name="Lee S.K."/>
        </authorList>
    </citation>
    <scope>NUCLEOTIDE SEQUENCE [LARGE SCALE GENOMIC DNA]</scope>
    <source>
        <tissue evidence="2">Muscle</tissue>
    </source>
</reference>
<dbReference type="OrthoDB" id="1850764at2759"/>
<protein>
    <submittedName>
        <fullName evidence="2">Uncharacterized protein</fullName>
    </submittedName>
</protein>
<dbReference type="Proteomes" id="UP000314294">
    <property type="component" value="Unassembled WGS sequence"/>
</dbReference>
<evidence type="ECO:0000313" key="3">
    <source>
        <dbReference type="Proteomes" id="UP000314294"/>
    </source>
</evidence>
<comment type="caution">
    <text evidence="2">The sequence shown here is derived from an EMBL/GenBank/DDBJ whole genome shotgun (WGS) entry which is preliminary data.</text>
</comment>
<organism evidence="2 3">
    <name type="scientific">Liparis tanakae</name>
    <name type="common">Tanaka's snailfish</name>
    <dbReference type="NCBI Taxonomy" id="230148"/>
    <lineage>
        <taxon>Eukaryota</taxon>
        <taxon>Metazoa</taxon>
        <taxon>Chordata</taxon>
        <taxon>Craniata</taxon>
        <taxon>Vertebrata</taxon>
        <taxon>Euteleostomi</taxon>
        <taxon>Actinopterygii</taxon>
        <taxon>Neopterygii</taxon>
        <taxon>Teleostei</taxon>
        <taxon>Neoteleostei</taxon>
        <taxon>Acanthomorphata</taxon>
        <taxon>Eupercaria</taxon>
        <taxon>Perciformes</taxon>
        <taxon>Cottioidei</taxon>
        <taxon>Cottales</taxon>
        <taxon>Liparidae</taxon>
        <taxon>Liparis</taxon>
    </lineage>
</organism>
<name>A0A4Z2HN89_9TELE</name>
<feature type="region of interest" description="Disordered" evidence="1">
    <location>
        <begin position="1"/>
        <end position="61"/>
    </location>
</feature>
<dbReference type="EMBL" id="SRLO01000205">
    <property type="protein sequence ID" value="TNN67299.1"/>
    <property type="molecule type" value="Genomic_DNA"/>
</dbReference>
<proteinExistence type="predicted"/>
<feature type="region of interest" description="Disordered" evidence="1">
    <location>
        <begin position="220"/>
        <end position="260"/>
    </location>
</feature>
<dbReference type="AlphaFoldDB" id="A0A4Z2HN89"/>
<evidence type="ECO:0000256" key="1">
    <source>
        <dbReference type="SAM" id="MobiDB-lite"/>
    </source>
</evidence>
<feature type="compositionally biased region" description="Low complexity" evidence="1">
    <location>
        <begin position="7"/>
        <end position="21"/>
    </location>
</feature>
<evidence type="ECO:0000313" key="2">
    <source>
        <dbReference type="EMBL" id="TNN67299.1"/>
    </source>
</evidence>
<sequence length="260" mass="28674">MDTRMGSSSRPSSHSSTSMAGSGPGVSGYRSSWKRSDWEKKGSWGGDDTDTLGVSLQDDDGVGEGAGQRVIWDLPHLERTTDGHMGLCLMWHKSAVLRAAGQDIVVVRAPVDIEDRSRVPDHKRCKLGSHGTELINSVVFAACHRDISPSDLTDLREGQHQERSSSAGFNDDCQELWVDGAEGAVPRHLGNANVIVALLGLDRLAEDVAKLTLPHNAATHGYGRGRGRPEDMKDRETWERMKERRDEEMSEKWATEQKTF</sequence>
<gene>
    <name evidence="2" type="ORF">EYF80_022406</name>
</gene>